<sequence length="301" mass="34603">MRETIPNVHFRETQLPEVGFEIIPLSSLYSKATMGSLNQLYQPHRVTFHNLIIFTSGNGEHFVDFNTIPVEKNSVVLVNTGQIQAFDEVNKPQGKLIIFTDEYLAKVASTIDTKIFAPTHLVSSYRQSFKLTINQSNALINLSKLISTEYQSSPNIGYLQVLFAALLTKISETRPDIYHHHMSPSHIKCFDRFMLDLTQHYTLTRDANEFARRIGTSYKTLNKICKMATNRSAKQLIDALIILEAKRRLSIDNQQVQQLADYLGFDEATNFIKYFKKHTLMTPNQFKKTLSVRHLPFQRSL</sequence>
<gene>
    <name evidence="5" type="ORF">BEL05_18655</name>
</gene>
<keyword evidence="3" id="KW-0804">Transcription</keyword>
<evidence type="ECO:0000259" key="4">
    <source>
        <dbReference type="PROSITE" id="PS01124"/>
    </source>
</evidence>
<dbReference type="Pfam" id="PF12833">
    <property type="entry name" value="HTH_18"/>
    <property type="match status" value="1"/>
</dbReference>
<dbReference type="OrthoDB" id="9814125at2"/>
<comment type="caution">
    <text evidence="5">The sequence shown here is derived from an EMBL/GenBank/DDBJ whole genome shotgun (WGS) entry which is preliminary data.</text>
</comment>
<dbReference type="RefSeq" id="WP_069672287.1">
    <property type="nucleotide sequence ID" value="NZ_MCBT01000049.1"/>
</dbReference>
<accession>A0A1E5INC0</accession>
<dbReference type="SUPFAM" id="SSF46689">
    <property type="entry name" value="Homeodomain-like"/>
    <property type="match status" value="1"/>
</dbReference>
<dbReference type="PROSITE" id="PS01124">
    <property type="entry name" value="HTH_ARAC_FAMILY_2"/>
    <property type="match status" value="1"/>
</dbReference>
<dbReference type="Gene3D" id="1.10.10.60">
    <property type="entry name" value="Homeodomain-like"/>
    <property type="match status" value="1"/>
</dbReference>
<dbReference type="Proteomes" id="UP000095230">
    <property type="component" value="Unassembled WGS sequence"/>
</dbReference>
<keyword evidence="2" id="KW-0238">DNA-binding</keyword>
<evidence type="ECO:0000256" key="1">
    <source>
        <dbReference type="ARBA" id="ARBA00023015"/>
    </source>
</evidence>
<dbReference type="PANTHER" id="PTHR43280:SF32">
    <property type="entry name" value="TRANSCRIPTIONAL REGULATORY PROTEIN"/>
    <property type="match status" value="1"/>
</dbReference>
<feature type="domain" description="HTH araC/xylS-type" evidence="4">
    <location>
        <begin position="191"/>
        <end position="289"/>
    </location>
</feature>
<evidence type="ECO:0000256" key="2">
    <source>
        <dbReference type="ARBA" id="ARBA00023125"/>
    </source>
</evidence>
<dbReference type="InterPro" id="IPR009057">
    <property type="entry name" value="Homeodomain-like_sf"/>
</dbReference>
<reference evidence="5 6" key="1">
    <citation type="submission" date="2016-07" db="EMBL/GenBank/DDBJ databases">
        <title>Whole-genome of two Shewanella species isolated from a digestive organ of sea cucumber Apostichopus japonicus Selenka 1867.</title>
        <authorList>
            <person name="Hong H.-H."/>
            <person name="Choi H."/>
            <person name="Cheon S."/>
            <person name="Oh J.-S."/>
            <person name="Lee H.-G."/>
            <person name="Park C."/>
        </authorList>
    </citation>
    <scope>NUCLEOTIDE SEQUENCE [LARGE SCALE GENOMIC DNA]</scope>
    <source>
        <strain evidence="5 6">CSB03KR</strain>
    </source>
</reference>
<dbReference type="GO" id="GO:0043565">
    <property type="term" value="F:sequence-specific DNA binding"/>
    <property type="evidence" value="ECO:0007669"/>
    <property type="project" value="InterPro"/>
</dbReference>
<dbReference type="STRING" id="23.BEL05_18655"/>
<dbReference type="InterPro" id="IPR037923">
    <property type="entry name" value="HTH-like"/>
</dbReference>
<proteinExistence type="predicted"/>
<dbReference type="AlphaFoldDB" id="A0A1E5INC0"/>
<evidence type="ECO:0000313" key="6">
    <source>
        <dbReference type="Proteomes" id="UP000095230"/>
    </source>
</evidence>
<organism evidence="5 6">
    <name type="scientific">Shewanella colwelliana</name>
    <name type="common">Alteromonas colwelliana</name>
    <dbReference type="NCBI Taxonomy" id="23"/>
    <lineage>
        <taxon>Bacteria</taxon>
        <taxon>Pseudomonadati</taxon>
        <taxon>Pseudomonadota</taxon>
        <taxon>Gammaproteobacteria</taxon>
        <taxon>Alteromonadales</taxon>
        <taxon>Shewanellaceae</taxon>
        <taxon>Shewanella</taxon>
    </lineage>
</organism>
<protein>
    <recommendedName>
        <fullName evidence="4">HTH araC/xylS-type domain-containing protein</fullName>
    </recommendedName>
</protein>
<evidence type="ECO:0000313" key="5">
    <source>
        <dbReference type="EMBL" id="OEG71985.1"/>
    </source>
</evidence>
<keyword evidence="1" id="KW-0805">Transcription regulation</keyword>
<dbReference type="InterPro" id="IPR018060">
    <property type="entry name" value="HTH_AraC"/>
</dbReference>
<evidence type="ECO:0000256" key="3">
    <source>
        <dbReference type="ARBA" id="ARBA00023163"/>
    </source>
</evidence>
<dbReference type="SMART" id="SM00342">
    <property type="entry name" value="HTH_ARAC"/>
    <property type="match status" value="1"/>
</dbReference>
<dbReference type="PANTHER" id="PTHR43280">
    <property type="entry name" value="ARAC-FAMILY TRANSCRIPTIONAL REGULATOR"/>
    <property type="match status" value="1"/>
</dbReference>
<name>A0A1E5INC0_SHECO</name>
<dbReference type="GO" id="GO:0003700">
    <property type="term" value="F:DNA-binding transcription factor activity"/>
    <property type="evidence" value="ECO:0007669"/>
    <property type="project" value="InterPro"/>
</dbReference>
<dbReference type="EMBL" id="MCBT01000049">
    <property type="protein sequence ID" value="OEG71985.1"/>
    <property type="molecule type" value="Genomic_DNA"/>
</dbReference>
<dbReference type="SUPFAM" id="SSF51215">
    <property type="entry name" value="Regulatory protein AraC"/>
    <property type="match status" value="1"/>
</dbReference>